<accession>G7KV48</accession>
<keyword evidence="1" id="KW-1133">Transmembrane helix</keyword>
<feature type="domain" description="Late nodulin" evidence="2">
    <location>
        <begin position="1"/>
        <end position="41"/>
    </location>
</feature>
<keyword evidence="1" id="KW-0812">Transmembrane</keyword>
<evidence type="ECO:0000313" key="3">
    <source>
        <dbReference type="EMBL" id="AES79713.1"/>
    </source>
</evidence>
<dbReference type="EMBL" id="CM001223">
    <property type="protein sequence ID" value="AES79713.1"/>
    <property type="molecule type" value="Genomic_DNA"/>
</dbReference>
<keyword evidence="5" id="KW-1185">Reference proteome</keyword>
<evidence type="ECO:0000313" key="5">
    <source>
        <dbReference type="Proteomes" id="UP000002051"/>
    </source>
</evidence>
<evidence type="ECO:0000256" key="1">
    <source>
        <dbReference type="SAM" id="Phobius"/>
    </source>
</evidence>
<proteinExistence type="predicted"/>
<dbReference type="PaxDb" id="3880-AES79713"/>
<organism evidence="3 5">
    <name type="scientific">Medicago truncatula</name>
    <name type="common">Barrel medic</name>
    <name type="synonym">Medicago tribuloides</name>
    <dbReference type="NCBI Taxonomy" id="3880"/>
    <lineage>
        <taxon>Eukaryota</taxon>
        <taxon>Viridiplantae</taxon>
        <taxon>Streptophyta</taxon>
        <taxon>Embryophyta</taxon>
        <taxon>Tracheophyta</taxon>
        <taxon>Spermatophyta</taxon>
        <taxon>Magnoliopsida</taxon>
        <taxon>eudicotyledons</taxon>
        <taxon>Gunneridae</taxon>
        <taxon>Pentapetalae</taxon>
        <taxon>rosids</taxon>
        <taxon>fabids</taxon>
        <taxon>Fabales</taxon>
        <taxon>Fabaceae</taxon>
        <taxon>Papilionoideae</taxon>
        <taxon>50 kb inversion clade</taxon>
        <taxon>NPAAA clade</taxon>
        <taxon>Hologalegina</taxon>
        <taxon>IRL clade</taxon>
        <taxon>Trifolieae</taxon>
        <taxon>Medicago</taxon>
    </lineage>
</organism>
<dbReference type="AlphaFoldDB" id="G7KV48"/>
<reference evidence="4" key="3">
    <citation type="submission" date="2015-04" db="UniProtKB">
        <authorList>
            <consortium name="EnsemblPlants"/>
        </authorList>
    </citation>
    <scope>IDENTIFICATION</scope>
    <source>
        <strain evidence="4">cv. Jemalong A17</strain>
    </source>
</reference>
<sequence>MAILLKFVYIMIIYLFVVLVVVEGYSVYGCNDDTDCPPSCTTRGCPDSCAYPHVLRCIGKNCAENKNGIAEL</sequence>
<name>G7KV48_MEDTR</name>
<reference evidence="3 5" key="2">
    <citation type="journal article" date="2014" name="BMC Genomics">
        <title>An improved genome release (version Mt4.0) for the model legume Medicago truncatula.</title>
        <authorList>
            <person name="Tang H."/>
            <person name="Krishnakumar V."/>
            <person name="Bidwell S."/>
            <person name="Rosen B."/>
            <person name="Chan A."/>
            <person name="Zhou S."/>
            <person name="Gentzbittel L."/>
            <person name="Childs K.L."/>
            <person name="Yandell M."/>
            <person name="Gundlach H."/>
            <person name="Mayer K.F."/>
            <person name="Schwartz D.C."/>
            <person name="Town C.D."/>
        </authorList>
    </citation>
    <scope>GENOME REANNOTATION</scope>
    <source>
        <strain evidence="4 5">cv. Jemalong A17</strain>
    </source>
</reference>
<gene>
    <name evidence="3" type="ordered locus">MTR_7g071695</name>
</gene>
<dbReference type="Proteomes" id="UP000002051">
    <property type="component" value="Unassembled WGS sequence"/>
</dbReference>
<feature type="transmembrane region" description="Helical" evidence="1">
    <location>
        <begin position="7"/>
        <end position="28"/>
    </location>
</feature>
<reference evidence="3 5" key="1">
    <citation type="journal article" date="2011" name="Nature">
        <title>The Medicago genome provides insight into the evolution of rhizobial symbioses.</title>
        <authorList>
            <person name="Young N.D."/>
            <person name="Debelle F."/>
            <person name="Oldroyd G.E."/>
            <person name="Geurts R."/>
            <person name="Cannon S.B."/>
            <person name="Udvardi M.K."/>
            <person name="Benedito V.A."/>
            <person name="Mayer K.F."/>
            <person name="Gouzy J."/>
            <person name="Schoof H."/>
            <person name="Van de Peer Y."/>
            <person name="Proost S."/>
            <person name="Cook D.R."/>
            <person name="Meyers B.C."/>
            <person name="Spannagl M."/>
            <person name="Cheung F."/>
            <person name="De Mita S."/>
            <person name="Krishnakumar V."/>
            <person name="Gundlach H."/>
            <person name="Zhou S."/>
            <person name="Mudge J."/>
            <person name="Bharti A.K."/>
            <person name="Murray J.D."/>
            <person name="Naoumkina M.A."/>
            <person name="Rosen B."/>
            <person name="Silverstein K.A."/>
            <person name="Tang H."/>
            <person name="Rombauts S."/>
            <person name="Zhao P.X."/>
            <person name="Zhou P."/>
            <person name="Barbe V."/>
            <person name="Bardou P."/>
            <person name="Bechner M."/>
            <person name="Bellec A."/>
            <person name="Berger A."/>
            <person name="Berges H."/>
            <person name="Bidwell S."/>
            <person name="Bisseling T."/>
            <person name="Choisne N."/>
            <person name="Couloux A."/>
            <person name="Denny R."/>
            <person name="Deshpande S."/>
            <person name="Dai X."/>
            <person name="Doyle J.J."/>
            <person name="Dudez A.M."/>
            <person name="Farmer A.D."/>
            <person name="Fouteau S."/>
            <person name="Franken C."/>
            <person name="Gibelin C."/>
            <person name="Gish J."/>
            <person name="Goldstein S."/>
            <person name="Gonzalez A.J."/>
            <person name="Green P.J."/>
            <person name="Hallab A."/>
            <person name="Hartog M."/>
            <person name="Hua A."/>
            <person name="Humphray S.J."/>
            <person name="Jeong D.H."/>
            <person name="Jing Y."/>
            <person name="Jocker A."/>
            <person name="Kenton S.M."/>
            <person name="Kim D.J."/>
            <person name="Klee K."/>
            <person name="Lai H."/>
            <person name="Lang C."/>
            <person name="Lin S."/>
            <person name="Macmil S.L."/>
            <person name="Magdelenat G."/>
            <person name="Matthews L."/>
            <person name="McCorrison J."/>
            <person name="Monaghan E.L."/>
            <person name="Mun J.H."/>
            <person name="Najar F.Z."/>
            <person name="Nicholson C."/>
            <person name="Noirot C."/>
            <person name="O'Bleness M."/>
            <person name="Paule C.R."/>
            <person name="Poulain J."/>
            <person name="Prion F."/>
            <person name="Qin B."/>
            <person name="Qu C."/>
            <person name="Retzel E.F."/>
            <person name="Riddle C."/>
            <person name="Sallet E."/>
            <person name="Samain S."/>
            <person name="Samson N."/>
            <person name="Sanders I."/>
            <person name="Saurat O."/>
            <person name="Scarpelli C."/>
            <person name="Schiex T."/>
            <person name="Segurens B."/>
            <person name="Severin A.J."/>
            <person name="Sherrier D.J."/>
            <person name="Shi R."/>
            <person name="Sims S."/>
            <person name="Singer S.R."/>
            <person name="Sinharoy S."/>
            <person name="Sterck L."/>
            <person name="Viollet A."/>
            <person name="Wang B.B."/>
            <person name="Wang K."/>
            <person name="Wang M."/>
            <person name="Wang X."/>
            <person name="Warfsmann J."/>
            <person name="Weissenbach J."/>
            <person name="White D.D."/>
            <person name="White J.D."/>
            <person name="Wiley G.B."/>
            <person name="Wincker P."/>
            <person name="Xing Y."/>
            <person name="Yang L."/>
            <person name="Yao Z."/>
            <person name="Ying F."/>
            <person name="Zhai J."/>
            <person name="Zhou L."/>
            <person name="Zuber A."/>
            <person name="Denarie J."/>
            <person name="Dixon R.A."/>
            <person name="May G.D."/>
            <person name="Schwartz D.C."/>
            <person name="Rogers J."/>
            <person name="Quetier F."/>
            <person name="Town C.D."/>
            <person name="Roe B.A."/>
        </authorList>
    </citation>
    <scope>NUCLEOTIDE SEQUENCE [LARGE SCALE GENOMIC DNA]</scope>
    <source>
        <strain evidence="3">A17</strain>
        <strain evidence="4 5">cv. Jemalong A17</strain>
    </source>
</reference>
<dbReference type="GO" id="GO:0046872">
    <property type="term" value="F:metal ion binding"/>
    <property type="evidence" value="ECO:0007669"/>
    <property type="project" value="InterPro"/>
</dbReference>
<dbReference type="EnsemblPlants" id="AES79713">
    <property type="protein sequence ID" value="AES79713"/>
    <property type="gene ID" value="MTR_7g071695"/>
</dbReference>
<evidence type="ECO:0000259" key="2">
    <source>
        <dbReference type="Pfam" id="PF07127"/>
    </source>
</evidence>
<protein>
    <submittedName>
        <fullName evidence="3">Nodule Cysteine-Rich (NCR) secreted peptide</fullName>
    </submittedName>
</protein>
<dbReference type="HOGENOM" id="CLU_181053_0_5_1"/>
<dbReference type="InterPro" id="IPR009810">
    <property type="entry name" value="Nodulin_late_dom"/>
</dbReference>
<evidence type="ECO:0000313" key="4">
    <source>
        <dbReference type="EnsemblPlants" id="AES79713"/>
    </source>
</evidence>
<dbReference type="Pfam" id="PF07127">
    <property type="entry name" value="Nodulin_late"/>
    <property type="match status" value="1"/>
</dbReference>
<keyword evidence="1" id="KW-0472">Membrane</keyword>